<dbReference type="PANTHER" id="PTHR31415">
    <property type="entry name" value="OS05G0367900 PROTEIN"/>
    <property type="match status" value="1"/>
</dbReference>
<evidence type="ECO:0000256" key="2">
    <source>
        <dbReference type="ARBA" id="ARBA00023136"/>
    </source>
</evidence>
<evidence type="ECO:0000313" key="4">
    <source>
        <dbReference type="EMBL" id="KAK9921256.1"/>
    </source>
</evidence>
<comment type="caution">
    <text evidence="4">The sequence shown here is derived from an EMBL/GenBank/DDBJ whole genome shotgun (WGS) entry which is preliminary data.</text>
</comment>
<dbReference type="GO" id="GO:0009506">
    <property type="term" value="C:plasmodesma"/>
    <property type="evidence" value="ECO:0007669"/>
    <property type="project" value="TreeGrafter"/>
</dbReference>
<evidence type="ECO:0000256" key="3">
    <source>
        <dbReference type="SAM" id="Phobius"/>
    </source>
</evidence>
<keyword evidence="5" id="KW-1185">Reference proteome</keyword>
<reference evidence="4 5" key="1">
    <citation type="journal article" date="2023" name="G3 (Bethesda)">
        <title>A chromosome-length genome assembly and annotation of blackberry (Rubus argutus, cv. 'Hillquist').</title>
        <authorList>
            <person name="Bruna T."/>
            <person name="Aryal R."/>
            <person name="Dudchenko O."/>
            <person name="Sargent D.J."/>
            <person name="Mead D."/>
            <person name="Buti M."/>
            <person name="Cavallini A."/>
            <person name="Hytonen T."/>
            <person name="Andres J."/>
            <person name="Pham M."/>
            <person name="Weisz D."/>
            <person name="Mascagni F."/>
            <person name="Usai G."/>
            <person name="Natali L."/>
            <person name="Bassil N."/>
            <person name="Fernandez G.E."/>
            <person name="Lomsadze A."/>
            <person name="Armour M."/>
            <person name="Olukolu B."/>
            <person name="Poorten T."/>
            <person name="Britton C."/>
            <person name="Davik J."/>
            <person name="Ashrafi H."/>
            <person name="Aiden E.L."/>
            <person name="Borodovsky M."/>
            <person name="Worthington M."/>
        </authorList>
    </citation>
    <scope>NUCLEOTIDE SEQUENCE [LARGE SCALE GENOMIC DNA]</scope>
    <source>
        <strain evidence="4">PI 553951</strain>
    </source>
</reference>
<feature type="transmembrane region" description="Helical" evidence="3">
    <location>
        <begin position="36"/>
        <end position="62"/>
    </location>
</feature>
<evidence type="ECO:0008006" key="6">
    <source>
        <dbReference type="Google" id="ProtNLM"/>
    </source>
</evidence>
<sequence length="248" mass="28325">MNRFEATSVANVCCCFPKAFPEGFSWRTLDQWPVKCLLVCRAIICHTLIWFGWFCIICLLIFNPNEPRFTVTNASLTQFNFNNTNTMNNSTSTTLHYNLALNITIRNPNRRIGMYYHRFQVSATYRKKRFGFVNLTDSESFIYQGHKNTTFLQNVVLQGQQQLLKFGQRDISHFDKETAAGAYGISVQVSFRVKVRYGKLKANFFTPGTNNYQRIDCKLKLPLSVTNETSGSSSGFKATTCDDAGIFS</sequence>
<keyword evidence="3" id="KW-0812">Transmembrane</keyword>
<proteinExistence type="predicted"/>
<evidence type="ECO:0000313" key="5">
    <source>
        <dbReference type="Proteomes" id="UP001457282"/>
    </source>
</evidence>
<dbReference type="AlphaFoldDB" id="A0AAW1W986"/>
<name>A0AAW1W986_RUBAR</name>
<accession>A0AAW1W986</accession>
<keyword evidence="2 3" id="KW-0472">Membrane</keyword>
<dbReference type="PANTHER" id="PTHR31415:SF109">
    <property type="entry name" value="NDR1_HIN1-LIKE PROTEIN 10"/>
    <property type="match status" value="1"/>
</dbReference>
<organism evidence="4 5">
    <name type="scientific">Rubus argutus</name>
    <name type="common">Southern blackberry</name>
    <dbReference type="NCBI Taxonomy" id="59490"/>
    <lineage>
        <taxon>Eukaryota</taxon>
        <taxon>Viridiplantae</taxon>
        <taxon>Streptophyta</taxon>
        <taxon>Embryophyta</taxon>
        <taxon>Tracheophyta</taxon>
        <taxon>Spermatophyta</taxon>
        <taxon>Magnoliopsida</taxon>
        <taxon>eudicotyledons</taxon>
        <taxon>Gunneridae</taxon>
        <taxon>Pentapetalae</taxon>
        <taxon>rosids</taxon>
        <taxon>fabids</taxon>
        <taxon>Rosales</taxon>
        <taxon>Rosaceae</taxon>
        <taxon>Rosoideae</taxon>
        <taxon>Rosoideae incertae sedis</taxon>
        <taxon>Rubus</taxon>
    </lineage>
</organism>
<protein>
    <recommendedName>
        <fullName evidence="6">Late embryogenesis abundant protein LEA-2 subgroup domain-containing protein</fullName>
    </recommendedName>
</protein>
<keyword evidence="3" id="KW-1133">Transmembrane helix</keyword>
<gene>
    <name evidence="4" type="ORF">M0R45_029775</name>
</gene>
<dbReference type="GO" id="GO:0098542">
    <property type="term" value="P:defense response to other organism"/>
    <property type="evidence" value="ECO:0007669"/>
    <property type="project" value="InterPro"/>
</dbReference>
<evidence type="ECO:0000256" key="1">
    <source>
        <dbReference type="ARBA" id="ARBA00004370"/>
    </source>
</evidence>
<dbReference type="Proteomes" id="UP001457282">
    <property type="component" value="Unassembled WGS sequence"/>
</dbReference>
<dbReference type="EMBL" id="JBEDUW010000006">
    <property type="protein sequence ID" value="KAK9921256.1"/>
    <property type="molecule type" value="Genomic_DNA"/>
</dbReference>
<dbReference type="InterPro" id="IPR044839">
    <property type="entry name" value="NDR1-like"/>
</dbReference>
<dbReference type="GO" id="GO:0005886">
    <property type="term" value="C:plasma membrane"/>
    <property type="evidence" value="ECO:0007669"/>
    <property type="project" value="TreeGrafter"/>
</dbReference>
<comment type="subcellular location">
    <subcellularLocation>
        <location evidence="1">Membrane</location>
    </subcellularLocation>
</comment>